<dbReference type="Pfam" id="PF07510">
    <property type="entry name" value="GmrSD_C"/>
    <property type="match status" value="1"/>
</dbReference>
<dbReference type="EMBL" id="CP001978">
    <property type="protein sequence ID" value="ADP96451.1"/>
    <property type="molecule type" value="Genomic_DNA"/>
</dbReference>
<proteinExistence type="predicted"/>
<organism evidence="3 4">
    <name type="scientific">Marinobacter adhaerens (strain DSM 23420 / HP15)</name>
    <dbReference type="NCBI Taxonomy" id="225937"/>
    <lineage>
        <taxon>Bacteria</taxon>
        <taxon>Pseudomonadati</taxon>
        <taxon>Pseudomonadota</taxon>
        <taxon>Gammaproteobacteria</taxon>
        <taxon>Pseudomonadales</taxon>
        <taxon>Marinobacteraceae</taxon>
        <taxon>Marinobacter</taxon>
    </lineage>
</organism>
<dbReference type="InterPro" id="IPR011089">
    <property type="entry name" value="GmrSD_C"/>
</dbReference>
<dbReference type="PANTHER" id="PTHR24094">
    <property type="entry name" value="SECRETED PROTEIN"/>
    <property type="match status" value="1"/>
</dbReference>
<reference evidence="3 4" key="1">
    <citation type="journal article" date="2010" name="Stand. Genomic Sci.">
        <title>Complete genome sequence of Marinobacter adhaerens type strain (HP15), a diatom-interacting marine microorganism.</title>
        <authorList>
            <person name="Gardes A."/>
            <person name="Kaeppel E."/>
            <person name="Shehzad A."/>
            <person name="Seebah S."/>
            <person name="Teeling H."/>
            <person name="Yarza P."/>
            <person name="Glockner F.O."/>
            <person name="Grossart H.P."/>
            <person name="Ullrich M.S."/>
        </authorList>
    </citation>
    <scope>NUCLEOTIDE SEQUENCE [LARGE SCALE GENOMIC DNA]</scope>
    <source>
        <strain evidence="4">DSM 23420 / HP15</strain>
    </source>
</reference>
<dbReference type="HOGENOM" id="CLU_043034_2_0_6"/>
<keyword evidence="1" id="KW-1133">Transmembrane helix</keyword>
<dbReference type="PATRIC" id="fig|225937.3.peg.696"/>
<feature type="domain" description="GmrSD restriction endonucleases C-terminal" evidence="2">
    <location>
        <begin position="163"/>
        <end position="235"/>
    </location>
</feature>
<evidence type="ECO:0000259" key="2">
    <source>
        <dbReference type="Pfam" id="PF07510"/>
    </source>
</evidence>
<dbReference type="eggNOG" id="COG2356">
    <property type="taxonomic scope" value="Bacteria"/>
</dbReference>
<keyword evidence="1" id="KW-0812">Transmembrane</keyword>
<reference evidence="4" key="2">
    <citation type="submission" date="2010-02" db="EMBL/GenBank/DDBJ databases">
        <title>Complete genome sequence of Marinobacter adhaerens type strain (HP15).</title>
        <authorList>
            <person name="Gaerdes A.A.M."/>
            <person name="Kaeppel E."/>
            <person name="Shezad A."/>
            <person name="Seebah S."/>
            <person name="Teeling H."/>
            <person name="Yarza P."/>
            <person name="Gloeckner F.O."/>
            <person name="Ullrich M.S."/>
        </authorList>
    </citation>
    <scope>NUCLEOTIDE SEQUENCE [LARGE SCALE GENOMIC DNA]</scope>
    <source>
        <strain evidence="4">DSM 23420 / HP15</strain>
    </source>
</reference>
<accession>E4PPV0</accession>
<dbReference type="PANTHER" id="PTHR24094:SF15">
    <property type="entry name" value="AMP-DEPENDENT SYNTHETASE_LIGASE DOMAIN-CONTAINING PROTEIN-RELATED"/>
    <property type="match status" value="1"/>
</dbReference>
<dbReference type="AlphaFoldDB" id="E4PPV0"/>
<evidence type="ECO:0000313" key="4">
    <source>
        <dbReference type="Proteomes" id="UP000007077"/>
    </source>
</evidence>
<name>E4PPV0_MARAH</name>
<protein>
    <recommendedName>
        <fullName evidence="2">GmrSD restriction endonucleases C-terminal domain-containing protein</fullName>
    </recommendedName>
</protein>
<dbReference type="Proteomes" id="UP000007077">
    <property type="component" value="Chromosome"/>
</dbReference>
<gene>
    <name evidence="3" type="ordered locus">HP15_687</name>
</gene>
<evidence type="ECO:0000256" key="1">
    <source>
        <dbReference type="SAM" id="Phobius"/>
    </source>
</evidence>
<feature type="transmembrane region" description="Helical" evidence="1">
    <location>
        <begin position="6"/>
        <end position="23"/>
    </location>
</feature>
<sequence>MSTTNVVFFAGLSVIVGRILRVNMGRKFYIFAATNKEAFVQRNLTAVIATLLLACPFPAAADLVKKTSSGICHPPASSYFDRTKNYQAFDKVEACLASGGRLPKGMSGYRDNSESASRPLAKADSRYERSKFGHGWDDADGDCQNSRAEALIAQSSTKVRFADERLCRVVTGRWISPFTGKVIQNASEIDIDHVVPLKWAWDHGANTWSDGKRERFANDPVNLWSVELSLNRQKGAQGPEEWLPPAGKCQYVSRFVRIVKVYGLKPSQGEFNRYKQQLAEYCG</sequence>
<keyword evidence="1" id="KW-0472">Membrane</keyword>
<dbReference type="KEGG" id="mad:HP15_687"/>
<dbReference type="STRING" id="225937.HP15_687"/>
<evidence type="ECO:0000313" key="3">
    <source>
        <dbReference type="EMBL" id="ADP96451.1"/>
    </source>
</evidence>